<organism evidence="1 2">
    <name type="scientific">Actinomadura litoris</name>
    <dbReference type="NCBI Taxonomy" id="2678616"/>
    <lineage>
        <taxon>Bacteria</taxon>
        <taxon>Bacillati</taxon>
        <taxon>Actinomycetota</taxon>
        <taxon>Actinomycetes</taxon>
        <taxon>Streptosporangiales</taxon>
        <taxon>Thermomonosporaceae</taxon>
        <taxon>Actinomadura</taxon>
    </lineage>
</organism>
<evidence type="ECO:0000313" key="1">
    <source>
        <dbReference type="EMBL" id="MUN41426.1"/>
    </source>
</evidence>
<dbReference type="AlphaFoldDB" id="A0A7K1LB05"/>
<evidence type="ECO:0000313" key="2">
    <source>
        <dbReference type="Proteomes" id="UP000432015"/>
    </source>
</evidence>
<gene>
    <name evidence="1" type="ORF">GNZ18_33260</name>
</gene>
<dbReference type="RefSeq" id="WP_156220597.1">
    <property type="nucleotide sequence ID" value="NZ_WOFH01000014.1"/>
</dbReference>
<keyword evidence="2" id="KW-1185">Reference proteome</keyword>
<protein>
    <submittedName>
        <fullName evidence="1">Uncharacterized protein</fullName>
    </submittedName>
</protein>
<proteinExistence type="predicted"/>
<sequence length="114" mass="12733">MNTALHVLAAVVGTAVYLALGVRYAAHPFIAREVEQSCQRWPSLMNEPGKIESWRRTAAIAGVGLAPLWPAYLLYRVAINALVKTAPLSPTELRRQVTDRDRRIAELERELGLR</sequence>
<dbReference type="EMBL" id="WOFH01000014">
    <property type="protein sequence ID" value="MUN41426.1"/>
    <property type="molecule type" value="Genomic_DNA"/>
</dbReference>
<dbReference type="Proteomes" id="UP000432015">
    <property type="component" value="Unassembled WGS sequence"/>
</dbReference>
<comment type="caution">
    <text evidence="1">The sequence shown here is derived from an EMBL/GenBank/DDBJ whole genome shotgun (WGS) entry which is preliminary data.</text>
</comment>
<accession>A0A7K1LB05</accession>
<reference evidence="1 2" key="1">
    <citation type="submission" date="2019-11" db="EMBL/GenBank/DDBJ databases">
        <authorList>
            <person name="Cao P."/>
        </authorList>
    </citation>
    <scope>NUCLEOTIDE SEQUENCE [LARGE SCALE GENOMIC DNA]</scope>
    <source>
        <strain evidence="1 2">NEAU-AAG5</strain>
    </source>
</reference>
<name>A0A7K1LB05_9ACTN</name>